<comment type="caution">
    <text evidence="8">The sequence shown here is derived from an EMBL/GenBank/DDBJ whole genome shotgun (WGS) entry which is preliminary data.</text>
</comment>
<evidence type="ECO:0000313" key="9">
    <source>
        <dbReference type="Proteomes" id="UP001500454"/>
    </source>
</evidence>
<keyword evidence="4 6" id="KW-1133">Transmembrane helix</keyword>
<proteinExistence type="inferred from homology"/>
<feature type="transmembrane region" description="Helical" evidence="6">
    <location>
        <begin position="216"/>
        <end position="235"/>
    </location>
</feature>
<feature type="domain" description="VTT" evidence="7">
    <location>
        <begin position="82"/>
        <end position="197"/>
    </location>
</feature>
<keyword evidence="2 6" id="KW-1003">Cell membrane</keyword>
<feature type="transmembrane region" description="Helical" evidence="6">
    <location>
        <begin position="66"/>
        <end position="89"/>
    </location>
</feature>
<keyword evidence="5 6" id="KW-0472">Membrane</keyword>
<feature type="transmembrane region" description="Helical" evidence="6">
    <location>
        <begin position="178"/>
        <end position="196"/>
    </location>
</feature>
<reference evidence="9" key="1">
    <citation type="journal article" date="2019" name="Int. J. Syst. Evol. Microbiol.">
        <title>The Global Catalogue of Microorganisms (GCM) 10K type strain sequencing project: providing services to taxonomists for standard genome sequencing and annotation.</title>
        <authorList>
            <consortium name="The Broad Institute Genomics Platform"/>
            <consortium name="The Broad Institute Genome Sequencing Center for Infectious Disease"/>
            <person name="Wu L."/>
            <person name="Ma J."/>
        </authorList>
    </citation>
    <scope>NUCLEOTIDE SEQUENCE [LARGE SCALE GENOMIC DNA]</scope>
    <source>
        <strain evidence="9">JCM 17924</strain>
    </source>
</reference>
<dbReference type="InterPro" id="IPR032816">
    <property type="entry name" value="VTT_dom"/>
</dbReference>
<dbReference type="EMBL" id="BAABHA010000002">
    <property type="protein sequence ID" value="GAA4376072.1"/>
    <property type="molecule type" value="Genomic_DNA"/>
</dbReference>
<feature type="transmembrane region" description="Helical" evidence="6">
    <location>
        <begin position="96"/>
        <end position="117"/>
    </location>
</feature>
<evidence type="ECO:0000313" key="8">
    <source>
        <dbReference type="EMBL" id="GAA4376072.1"/>
    </source>
</evidence>
<comment type="similarity">
    <text evidence="6">Belongs to the TVP38/TMEM64 family.</text>
</comment>
<organism evidence="8 9">
    <name type="scientific">Hymenobacter koreensis</name>
    <dbReference type="NCBI Taxonomy" id="1084523"/>
    <lineage>
        <taxon>Bacteria</taxon>
        <taxon>Pseudomonadati</taxon>
        <taxon>Bacteroidota</taxon>
        <taxon>Cytophagia</taxon>
        <taxon>Cytophagales</taxon>
        <taxon>Hymenobacteraceae</taxon>
        <taxon>Hymenobacter</taxon>
    </lineage>
</organism>
<protein>
    <recommendedName>
        <fullName evidence="6">TVP38/TMEM64 family membrane protein</fullName>
    </recommendedName>
</protein>
<evidence type="ECO:0000256" key="3">
    <source>
        <dbReference type="ARBA" id="ARBA00022692"/>
    </source>
</evidence>
<evidence type="ECO:0000256" key="5">
    <source>
        <dbReference type="ARBA" id="ARBA00023136"/>
    </source>
</evidence>
<feature type="transmembrane region" description="Helical" evidence="6">
    <location>
        <begin position="149"/>
        <end position="171"/>
    </location>
</feature>
<dbReference type="InterPro" id="IPR015414">
    <property type="entry name" value="TMEM64"/>
</dbReference>
<accession>A0ABP8IVT9</accession>
<gene>
    <name evidence="8" type="ORF">GCM10023186_09530</name>
</gene>
<evidence type="ECO:0000256" key="1">
    <source>
        <dbReference type="ARBA" id="ARBA00004651"/>
    </source>
</evidence>
<keyword evidence="9" id="KW-1185">Reference proteome</keyword>
<comment type="subcellular location">
    <subcellularLocation>
        <location evidence="1 6">Cell membrane</location>
        <topology evidence="1 6">Multi-pass membrane protein</topology>
    </subcellularLocation>
</comment>
<evidence type="ECO:0000256" key="6">
    <source>
        <dbReference type="RuleBase" id="RU366058"/>
    </source>
</evidence>
<evidence type="ECO:0000259" key="7">
    <source>
        <dbReference type="Pfam" id="PF09335"/>
    </source>
</evidence>
<name>A0ABP8IVT9_9BACT</name>
<sequence length="251" mass="27933">MAGPLVHLARCRLPMRFLRDLFRTNFSTLLSMGLLVAMPVVGSSSLTWILYRNQDLLQQLTPVQVGLYFVLIAFTMAFALTPTTFVALVTGFYFGWLGFPGMVVSYALAALVGYAIASALDHGKMLTFLHHFPKADAVMRELKNESWQLILLTRLSPVLPFALMTFVLAVMRVDRKRFLLASVLGMLPRSLFFYWLGTKAQDVFSAVSDPDSGTAGKLLVAALIVVSVFGLYWLFNRALNRALQKGQKNSV</sequence>
<dbReference type="PANTHER" id="PTHR12677">
    <property type="entry name" value="GOLGI APPARATUS MEMBRANE PROTEIN TVP38-RELATED"/>
    <property type="match status" value="1"/>
</dbReference>
<evidence type="ECO:0000256" key="2">
    <source>
        <dbReference type="ARBA" id="ARBA00022475"/>
    </source>
</evidence>
<evidence type="ECO:0000256" key="4">
    <source>
        <dbReference type="ARBA" id="ARBA00022989"/>
    </source>
</evidence>
<dbReference type="PANTHER" id="PTHR12677:SF59">
    <property type="entry name" value="GOLGI APPARATUS MEMBRANE PROTEIN TVP38-RELATED"/>
    <property type="match status" value="1"/>
</dbReference>
<feature type="transmembrane region" description="Helical" evidence="6">
    <location>
        <begin position="26"/>
        <end position="51"/>
    </location>
</feature>
<dbReference type="Pfam" id="PF09335">
    <property type="entry name" value="VTT_dom"/>
    <property type="match status" value="1"/>
</dbReference>
<keyword evidence="3 6" id="KW-0812">Transmembrane</keyword>
<dbReference type="Proteomes" id="UP001500454">
    <property type="component" value="Unassembled WGS sequence"/>
</dbReference>